<evidence type="ECO:0000256" key="1">
    <source>
        <dbReference type="SAM" id="MobiDB-lite"/>
    </source>
</evidence>
<dbReference type="EMBL" id="PUIQ01000053">
    <property type="protein sequence ID" value="PQP12187.1"/>
    <property type="molecule type" value="Genomic_DNA"/>
</dbReference>
<sequence>MNPWMKFAAAVLLFGAWLALVLLHFVPPQSLVDAIGYTLAGLGVYHAAAGSVGPNVTALTGTAVLGTAELDKPASPPAAVSVSGTASAAPAPPLPQATPAPAPVPAPTIQ</sequence>
<dbReference type="AlphaFoldDB" id="A0A2S8IBN2"/>
<accession>A0A2S8IBN2</accession>
<feature type="region of interest" description="Disordered" evidence="1">
    <location>
        <begin position="71"/>
        <end position="110"/>
    </location>
</feature>
<gene>
    <name evidence="2" type="ORF">C5615_30745</name>
</gene>
<evidence type="ECO:0000313" key="3">
    <source>
        <dbReference type="Proteomes" id="UP000238206"/>
    </source>
</evidence>
<name>A0A2S8IBN2_BURCE</name>
<reference evidence="2 3" key="1">
    <citation type="submission" date="2018-02" db="EMBL/GenBank/DDBJ databases">
        <title>Draft genome sequencing of Burkholderia cepacia Y14-15.</title>
        <authorList>
            <person name="Zheng B.-X."/>
        </authorList>
    </citation>
    <scope>NUCLEOTIDE SEQUENCE [LARGE SCALE GENOMIC DNA]</scope>
    <source>
        <strain evidence="2 3">Y14-15</strain>
    </source>
</reference>
<protein>
    <submittedName>
        <fullName evidence="2">Uncharacterized protein</fullName>
    </submittedName>
</protein>
<feature type="compositionally biased region" description="Pro residues" evidence="1">
    <location>
        <begin position="90"/>
        <end position="110"/>
    </location>
</feature>
<organism evidence="2 3">
    <name type="scientific">Burkholderia cepacia</name>
    <name type="common">Pseudomonas cepacia</name>
    <dbReference type="NCBI Taxonomy" id="292"/>
    <lineage>
        <taxon>Bacteria</taxon>
        <taxon>Pseudomonadati</taxon>
        <taxon>Pseudomonadota</taxon>
        <taxon>Betaproteobacteria</taxon>
        <taxon>Burkholderiales</taxon>
        <taxon>Burkholderiaceae</taxon>
        <taxon>Burkholderia</taxon>
        <taxon>Burkholderia cepacia complex</taxon>
    </lineage>
</organism>
<proteinExistence type="predicted"/>
<dbReference type="Proteomes" id="UP000238206">
    <property type="component" value="Unassembled WGS sequence"/>
</dbReference>
<comment type="caution">
    <text evidence="2">The sequence shown here is derived from an EMBL/GenBank/DDBJ whole genome shotgun (WGS) entry which is preliminary data.</text>
</comment>
<feature type="compositionally biased region" description="Low complexity" evidence="1">
    <location>
        <begin position="77"/>
        <end position="89"/>
    </location>
</feature>
<evidence type="ECO:0000313" key="2">
    <source>
        <dbReference type="EMBL" id="PQP12187.1"/>
    </source>
</evidence>
<dbReference type="RefSeq" id="WP_105393016.1">
    <property type="nucleotide sequence ID" value="NZ_PUIQ01000053.1"/>
</dbReference>